<comment type="caution">
    <text evidence="5">The sequence shown here is derived from an EMBL/GenBank/DDBJ whole genome shotgun (WGS) entry which is preliminary data.</text>
</comment>
<name>A0AAE3LJT3_9BACT</name>
<feature type="domain" description="Calcineurin-like phosphoesterase" evidence="2">
    <location>
        <begin position="139"/>
        <end position="327"/>
    </location>
</feature>
<sequence length="526" mass="59680">MIHRILFLLVFSCLSQFIFAQSVITGFVFNDQNSNRKKDRNEKGIANVSVSNGRDVVVTDAQGKYSISVGSDNIVFVIKPSGYQFHMDRYNSPQFFYIHKPAGSPASFKYKGVSRTGGIPASVDFAMRPVSESTKFSALVFGDPQPYNLRELDYFNESIVQDIRNAGNYSFGISLGDLVGDDLTLHEPYKKYISTLGIPWYHVMGNHDMNLDAVADSLSDESFEENFGPNNYAWNYADAHFIILDNIIYPDPRDGKGYIGGFRQDQLDFLENNLRHIDKNNLLVISYHIPLDNAAGGSNHFRDADRKRFFAILKDFSNVLLMSAHTHFQEQIYYTEKHGWFGKQPLHEYNAGTTSGDWYSGSTANKAFPDGTMRDGTPRGYAYLNIKQNTYDIQYQVMGKPADYQIEIYAPKVIAQNKRTSALIYANFFMGHKTDLVEFRVGDGKWKKMDYTESADPNYMKSLMDWDASETVVPGRRPSNALLSTHLWSAGIPFKLDAGEHIIEVRATDRYGKQHTAKKTYRVVAD</sequence>
<dbReference type="SUPFAM" id="SSF56300">
    <property type="entry name" value="Metallo-dependent phosphatases"/>
    <property type="match status" value="1"/>
</dbReference>
<dbReference type="InterPro" id="IPR051918">
    <property type="entry name" value="STPP_CPPED1"/>
</dbReference>
<feature type="signal peptide" evidence="1">
    <location>
        <begin position="1"/>
        <end position="20"/>
    </location>
</feature>
<dbReference type="PANTHER" id="PTHR43143">
    <property type="entry name" value="METALLOPHOSPHOESTERASE, CALCINEURIN SUPERFAMILY"/>
    <property type="match status" value="1"/>
</dbReference>
<dbReference type="InterPro" id="IPR032288">
    <property type="entry name" value="Metallophos_C"/>
</dbReference>
<dbReference type="EMBL" id="JAOTPL010000004">
    <property type="protein sequence ID" value="MCU7693704.1"/>
    <property type="molecule type" value="Genomic_DNA"/>
</dbReference>
<dbReference type="GO" id="GO:0016787">
    <property type="term" value="F:hydrolase activity"/>
    <property type="evidence" value="ECO:0007669"/>
    <property type="project" value="InterPro"/>
</dbReference>
<evidence type="ECO:0000259" key="2">
    <source>
        <dbReference type="Pfam" id="PF00149"/>
    </source>
</evidence>
<accession>A0AAE3LJT3</accession>
<organism evidence="5 6">
    <name type="scientific">Haoranjiania flava</name>
    <dbReference type="NCBI Taxonomy" id="1856322"/>
    <lineage>
        <taxon>Bacteria</taxon>
        <taxon>Pseudomonadati</taxon>
        <taxon>Bacteroidota</taxon>
        <taxon>Chitinophagia</taxon>
        <taxon>Chitinophagales</taxon>
        <taxon>Chitinophagaceae</taxon>
        <taxon>Haoranjiania</taxon>
    </lineage>
</organism>
<gene>
    <name evidence="5" type="ORF">OD355_04140</name>
</gene>
<dbReference type="Pfam" id="PF00149">
    <property type="entry name" value="Metallophos"/>
    <property type="match status" value="1"/>
</dbReference>
<reference evidence="5" key="1">
    <citation type="submission" date="2022-10" db="EMBL/GenBank/DDBJ databases">
        <authorList>
            <person name="Kim H.S."/>
            <person name="Kim J.-S."/>
            <person name="Suh M.K."/>
            <person name="Eom M.K."/>
            <person name="Lee J.-S."/>
        </authorList>
    </citation>
    <scope>NUCLEOTIDE SEQUENCE</scope>
    <source>
        <strain evidence="5">LIP-5</strain>
    </source>
</reference>
<dbReference type="PANTHER" id="PTHR43143:SF6">
    <property type="entry name" value="BLL3016 PROTEIN"/>
    <property type="match status" value="1"/>
</dbReference>
<dbReference type="Pfam" id="PF16370">
    <property type="entry name" value="MetallophosC"/>
    <property type="match status" value="1"/>
</dbReference>
<proteinExistence type="predicted"/>
<dbReference type="InterPro" id="IPR013783">
    <property type="entry name" value="Ig-like_fold"/>
</dbReference>
<evidence type="ECO:0000313" key="6">
    <source>
        <dbReference type="Proteomes" id="UP001209317"/>
    </source>
</evidence>
<evidence type="ECO:0000256" key="1">
    <source>
        <dbReference type="SAM" id="SignalP"/>
    </source>
</evidence>
<keyword evidence="1" id="KW-0732">Signal</keyword>
<dbReference type="InterPro" id="IPR004843">
    <property type="entry name" value="Calcineurin-like_PHP"/>
</dbReference>
<dbReference type="Gene3D" id="2.60.40.10">
    <property type="entry name" value="Immunoglobulins"/>
    <property type="match status" value="1"/>
</dbReference>
<dbReference type="AlphaFoldDB" id="A0AAE3LJT3"/>
<feature type="chain" id="PRO_5042054453" evidence="1">
    <location>
        <begin position="21"/>
        <end position="526"/>
    </location>
</feature>
<dbReference type="InterPro" id="IPR029052">
    <property type="entry name" value="Metallo-depent_PP-like"/>
</dbReference>
<dbReference type="Proteomes" id="UP001209317">
    <property type="component" value="Unassembled WGS sequence"/>
</dbReference>
<evidence type="ECO:0000313" key="5">
    <source>
        <dbReference type="EMBL" id="MCU7693704.1"/>
    </source>
</evidence>
<evidence type="ECO:0000259" key="3">
    <source>
        <dbReference type="Pfam" id="PF16370"/>
    </source>
</evidence>
<dbReference type="Gene3D" id="3.60.21.10">
    <property type="match status" value="1"/>
</dbReference>
<keyword evidence="6" id="KW-1185">Reference proteome</keyword>
<dbReference type="SUPFAM" id="SSF117074">
    <property type="entry name" value="Hypothetical protein PA1324"/>
    <property type="match status" value="1"/>
</dbReference>
<feature type="domain" description="Calcineurin-like phosphoesterase C-terminal" evidence="3">
    <location>
        <begin position="348"/>
        <end position="514"/>
    </location>
</feature>
<dbReference type="RefSeq" id="WP_263037191.1">
    <property type="nucleotide sequence ID" value="NZ_JAOTPL010000004.1"/>
</dbReference>
<protein>
    <submittedName>
        <fullName evidence="5">Calcineurin-like phosphoesterase family protein</fullName>
    </submittedName>
</protein>
<evidence type="ECO:0000259" key="4">
    <source>
        <dbReference type="Pfam" id="PF16371"/>
    </source>
</evidence>
<dbReference type="Pfam" id="PF16371">
    <property type="entry name" value="MetallophosN"/>
    <property type="match status" value="1"/>
</dbReference>
<dbReference type="InterPro" id="IPR032285">
    <property type="entry name" value="Metallophos_N"/>
</dbReference>
<feature type="domain" description="Calcineurin-like phosphoesterase N-terminal" evidence="4">
    <location>
        <begin position="40"/>
        <end position="108"/>
    </location>
</feature>